<dbReference type="RefSeq" id="WP_307205121.1">
    <property type="nucleotide sequence ID" value="NZ_JAUSSU010000006.1"/>
</dbReference>
<dbReference type="EMBL" id="JAUSSU010000006">
    <property type="protein sequence ID" value="MDQ0113861.1"/>
    <property type="molecule type" value="Genomic_DNA"/>
</dbReference>
<organism evidence="1 2">
    <name type="scientific">Paenibacillus harenae</name>
    <dbReference type="NCBI Taxonomy" id="306543"/>
    <lineage>
        <taxon>Bacteria</taxon>
        <taxon>Bacillati</taxon>
        <taxon>Bacillota</taxon>
        <taxon>Bacilli</taxon>
        <taxon>Bacillales</taxon>
        <taxon>Paenibacillaceae</taxon>
        <taxon>Paenibacillus</taxon>
    </lineage>
</organism>
<accession>A0ABT9U494</accession>
<proteinExistence type="predicted"/>
<evidence type="ECO:0000313" key="2">
    <source>
        <dbReference type="Proteomes" id="UP001229346"/>
    </source>
</evidence>
<reference evidence="1 2" key="1">
    <citation type="submission" date="2023-07" db="EMBL/GenBank/DDBJ databases">
        <title>Sorghum-associated microbial communities from plants grown in Nebraska, USA.</title>
        <authorList>
            <person name="Schachtman D."/>
        </authorList>
    </citation>
    <scope>NUCLEOTIDE SEQUENCE [LARGE SCALE GENOMIC DNA]</scope>
    <source>
        <strain evidence="1 2">CC482</strain>
    </source>
</reference>
<protein>
    <submittedName>
        <fullName evidence="1">Uncharacterized protein</fullName>
    </submittedName>
</protein>
<keyword evidence="2" id="KW-1185">Reference proteome</keyword>
<gene>
    <name evidence="1" type="ORF">J2T15_003304</name>
</gene>
<name>A0ABT9U494_PAEHA</name>
<sequence>MTADQAGPPVEKGVLDLREWDLDDEGAVTLNGDWSFHWNKRMTTADLHNGSMDKAVWSEVPSTWGSNGTARRTSLSLCKILM</sequence>
<dbReference type="Proteomes" id="UP001229346">
    <property type="component" value="Unassembled WGS sequence"/>
</dbReference>
<evidence type="ECO:0000313" key="1">
    <source>
        <dbReference type="EMBL" id="MDQ0113861.1"/>
    </source>
</evidence>
<comment type="caution">
    <text evidence="1">The sequence shown here is derived from an EMBL/GenBank/DDBJ whole genome shotgun (WGS) entry which is preliminary data.</text>
</comment>